<feature type="transmembrane region" description="Helical" evidence="3">
    <location>
        <begin position="47"/>
        <end position="67"/>
    </location>
</feature>
<protein>
    <recommendedName>
        <fullName evidence="6">Transmembrane protein</fullName>
    </recommendedName>
</protein>
<evidence type="ECO:0008006" key="6">
    <source>
        <dbReference type="Google" id="ProtNLM"/>
    </source>
</evidence>
<keyword evidence="5" id="KW-1185">Reference proteome</keyword>
<evidence type="ECO:0000256" key="3">
    <source>
        <dbReference type="SAM" id="Phobius"/>
    </source>
</evidence>
<reference evidence="4 5" key="1">
    <citation type="journal article" date="2019" name="Emerg. Microbes Infect.">
        <title>Comprehensive subspecies identification of 175 nontuberculous mycobacteria species based on 7547 genomic profiles.</title>
        <authorList>
            <person name="Matsumoto Y."/>
            <person name="Kinjo T."/>
            <person name="Motooka D."/>
            <person name="Nabeya D."/>
            <person name="Jung N."/>
            <person name="Uechi K."/>
            <person name="Horii T."/>
            <person name="Iida T."/>
            <person name="Fujita J."/>
            <person name="Nakamura S."/>
        </authorList>
    </citation>
    <scope>NUCLEOTIDE SEQUENCE [LARGE SCALE GENOMIC DNA]</scope>
    <source>
        <strain evidence="4 5">JCM 17322</strain>
    </source>
</reference>
<gene>
    <name evidence="4" type="ORF">MBOT_12910</name>
</gene>
<keyword evidence="3" id="KW-1133">Transmembrane helix</keyword>
<dbReference type="GO" id="GO:0016020">
    <property type="term" value="C:membrane"/>
    <property type="evidence" value="ECO:0007669"/>
    <property type="project" value="UniProtKB-SubCell"/>
</dbReference>
<dbReference type="PANTHER" id="PTHR37042:SF4">
    <property type="entry name" value="OUTER MEMBRANE PROTEIN RV1973"/>
    <property type="match status" value="1"/>
</dbReference>
<comment type="subcellular location">
    <subcellularLocation>
        <location evidence="1">Membrane</location>
    </subcellularLocation>
</comment>
<feature type="transmembrane region" description="Helical" evidence="3">
    <location>
        <begin position="87"/>
        <end position="108"/>
    </location>
</feature>
<dbReference type="PANTHER" id="PTHR37042">
    <property type="entry name" value="OUTER MEMBRANE PROTEIN RV1973"/>
    <property type="match status" value="1"/>
</dbReference>
<proteinExistence type="predicted"/>
<name>A0A7I9XVX8_9MYCO</name>
<evidence type="ECO:0000256" key="2">
    <source>
        <dbReference type="ARBA" id="ARBA00023136"/>
    </source>
</evidence>
<accession>A0A7I9XVX8</accession>
<dbReference type="Proteomes" id="UP000465361">
    <property type="component" value="Unassembled WGS sequence"/>
</dbReference>
<feature type="transmembrane region" description="Helical" evidence="3">
    <location>
        <begin position="21"/>
        <end position="41"/>
    </location>
</feature>
<sequence>MKGIRTLAPSAATLRRWWRVLAYDIAAPLATIAGLVMIGIVLRWPPWWVSACSTLVVLIIVGAVANFVQGRGPGTIGTNDQRPWLRLVVVIICTTALLAAVILGYFGWTVRDRELDRDTTEVVRVATAVAEAMASFSPVDPAASLKRAEAMMLPESASVLKDRYEKSKAALAQNMVTAESQLVAAGVLALRPPAATVVVVMRGTQSRPDVTPIHTVIALRMKLAKKGDRWLVADILPAHVH</sequence>
<evidence type="ECO:0000313" key="5">
    <source>
        <dbReference type="Proteomes" id="UP000465361"/>
    </source>
</evidence>
<dbReference type="RefSeq" id="WP_371868964.1">
    <property type="nucleotide sequence ID" value="NZ_BLKW01000002.1"/>
</dbReference>
<evidence type="ECO:0000313" key="4">
    <source>
        <dbReference type="EMBL" id="GFG73926.1"/>
    </source>
</evidence>
<comment type="caution">
    <text evidence="4">The sequence shown here is derived from an EMBL/GenBank/DDBJ whole genome shotgun (WGS) entry which is preliminary data.</text>
</comment>
<evidence type="ECO:0000256" key="1">
    <source>
        <dbReference type="ARBA" id="ARBA00004370"/>
    </source>
</evidence>
<dbReference type="EMBL" id="BLKW01000002">
    <property type="protein sequence ID" value="GFG73926.1"/>
    <property type="molecule type" value="Genomic_DNA"/>
</dbReference>
<dbReference type="AlphaFoldDB" id="A0A7I9XVX8"/>
<keyword evidence="2 3" id="KW-0472">Membrane</keyword>
<keyword evidence="3" id="KW-0812">Transmembrane</keyword>
<organism evidence="4 5">
    <name type="scientific">Mycobacterium botniense</name>
    <dbReference type="NCBI Taxonomy" id="84962"/>
    <lineage>
        <taxon>Bacteria</taxon>
        <taxon>Bacillati</taxon>
        <taxon>Actinomycetota</taxon>
        <taxon>Actinomycetes</taxon>
        <taxon>Mycobacteriales</taxon>
        <taxon>Mycobacteriaceae</taxon>
        <taxon>Mycobacterium</taxon>
    </lineage>
</organism>